<name>Q2JA71_FRACC</name>
<proteinExistence type="inferred from homology"/>
<keyword evidence="7" id="KW-0560">Oxidoreductase</keyword>
<dbReference type="EMBL" id="CP000249">
    <property type="protein sequence ID" value="ABD11821.1"/>
    <property type="molecule type" value="Genomic_DNA"/>
</dbReference>
<dbReference type="KEGG" id="fra:Francci3_2454"/>
<dbReference type="InterPro" id="IPR005956">
    <property type="entry name" value="4OHPhenylPyrv_dOase"/>
</dbReference>
<evidence type="ECO:0000313" key="7">
    <source>
        <dbReference type="EMBL" id="ABD11821.1"/>
    </source>
</evidence>
<organism evidence="7 8">
    <name type="scientific">Frankia casuarinae (strain DSM 45818 / CECT 9043 / HFP020203 / CcI3)</name>
    <dbReference type="NCBI Taxonomy" id="106370"/>
    <lineage>
        <taxon>Bacteria</taxon>
        <taxon>Bacillati</taxon>
        <taxon>Actinomycetota</taxon>
        <taxon>Actinomycetes</taxon>
        <taxon>Frankiales</taxon>
        <taxon>Frankiaceae</taxon>
        <taxon>Frankia</taxon>
    </lineage>
</organism>
<protein>
    <submittedName>
        <fullName evidence="7">4-hydroxyphenylpyruvate dioxygenase</fullName>
        <ecNumber evidence="7">1.13.11.27</ecNumber>
    </submittedName>
</protein>
<dbReference type="GO" id="GO:0006572">
    <property type="term" value="P:L-tyrosine catabolic process"/>
    <property type="evidence" value="ECO:0007669"/>
    <property type="project" value="TreeGrafter"/>
</dbReference>
<feature type="binding site" evidence="5">
    <location>
        <position position="324"/>
    </location>
    <ligand>
        <name>Fe cation</name>
        <dbReference type="ChEBI" id="CHEBI:24875"/>
    </ligand>
</feature>
<feature type="domain" description="VOC" evidence="6">
    <location>
        <begin position="5"/>
        <end position="135"/>
    </location>
</feature>
<comment type="similarity">
    <text evidence="1">Belongs to the 4HPPD family.</text>
</comment>
<dbReference type="RefSeq" id="WP_011436866.1">
    <property type="nucleotide sequence ID" value="NC_007777.1"/>
</dbReference>
<dbReference type="NCBIfam" id="TIGR01263">
    <property type="entry name" value="4HPPD"/>
    <property type="match status" value="1"/>
</dbReference>
<dbReference type="Pfam" id="PF13669">
    <property type="entry name" value="Glyoxalase_4"/>
    <property type="match status" value="1"/>
</dbReference>
<dbReference type="SUPFAM" id="SSF54593">
    <property type="entry name" value="Glyoxalase/Bleomycin resistance protein/Dihydroxybiphenyl dioxygenase"/>
    <property type="match status" value="1"/>
</dbReference>
<evidence type="ECO:0000256" key="1">
    <source>
        <dbReference type="ARBA" id="ARBA00005877"/>
    </source>
</evidence>
<dbReference type="InterPro" id="IPR029068">
    <property type="entry name" value="Glyas_Bleomycin-R_OHBP_Dase"/>
</dbReference>
<dbReference type="InterPro" id="IPR004360">
    <property type="entry name" value="Glyas_Fos-R_dOase_dom"/>
</dbReference>
<dbReference type="PhylomeDB" id="Q2JA71"/>
<keyword evidence="4 5" id="KW-0408">Iron</keyword>
<feature type="domain" description="VOC" evidence="6">
    <location>
        <begin position="162"/>
        <end position="313"/>
    </location>
</feature>
<keyword evidence="8" id="KW-1185">Reference proteome</keyword>
<dbReference type="GO" id="GO:0003868">
    <property type="term" value="F:4-hydroxyphenylpyruvate dioxygenase activity"/>
    <property type="evidence" value="ECO:0007669"/>
    <property type="project" value="UniProtKB-EC"/>
</dbReference>
<keyword evidence="7" id="KW-0223">Dioxygenase</keyword>
<comment type="cofactor">
    <cofactor evidence="5">
        <name>Fe cation</name>
        <dbReference type="ChEBI" id="CHEBI:24875"/>
    </cofactor>
    <text evidence="5">Binds 1 Fe cation per subunit.</text>
</comment>
<evidence type="ECO:0000256" key="2">
    <source>
        <dbReference type="ARBA" id="ARBA00022723"/>
    </source>
</evidence>
<gene>
    <name evidence="7" type="ordered locus">Francci3_2454</name>
</gene>
<dbReference type="Gene3D" id="3.10.180.10">
    <property type="entry name" value="2,3-Dihydroxybiphenyl 1,2-Dioxygenase, domain 1"/>
    <property type="match status" value="2"/>
</dbReference>
<dbReference type="EC" id="1.13.11.27" evidence="7"/>
<dbReference type="InterPro" id="IPR041736">
    <property type="entry name" value="4OHPhenylPyrv_dOase_N"/>
</dbReference>
<accession>Q2JA71</accession>
<feature type="binding site" evidence="5">
    <location>
        <position position="165"/>
    </location>
    <ligand>
        <name>Fe cation</name>
        <dbReference type="ChEBI" id="CHEBI:24875"/>
    </ligand>
</feature>
<dbReference type="PIRSF" id="PIRSF009283">
    <property type="entry name" value="HPP_dOase"/>
    <property type="match status" value="1"/>
</dbReference>
<dbReference type="Proteomes" id="UP000001937">
    <property type="component" value="Chromosome"/>
</dbReference>
<dbReference type="InterPro" id="IPR037523">
    <property type="entry name" value="VOC_core"/>
</dbReference>
<feature type="binding site" evidence="5">
    <location>
        <position position="245"/>
    </location>
    <ligand>
        <name>Fe cation</name>
        <dbReference type="ChEBI" id="CHEBI:24875"/>
    </ligand>
</feature>
<evidence type="ECO:0000259" key="6">
    <source>
        <dbReference type="PROSITE" id="PS51819"/>
    </source>
</evidence>
<dbReference type="PANTHER" id="PTHR11959">
    <property type="entry name" value="4-HYDROXYPHENYLPYRUVATE DIOXYGENASE"/>
    <property type="match status" value="1"/>
</dbReference>
<dbReference type="PANTHER" id="PTHR11959:SF1">
    <property type="entry name" value="4-HYDROXYPHENYLPYRUVATE DIOXYGENASE"/>
    <property type="match status" value="1"/>
</dbReference>
<dbReference type="OrthoDB" id="9780241at2"/>
<dbReference type="HOGENOM" id="CLU_034004_1_1_11"/>
<evidence type="ECO:0000256" key="3">
    <source>
        <dbReference type="ARBA" id="ARBA00022737"/>
    </source>
</evidence>
<evidence type="ECO:0000256" key="4">
    <source>
        <dbReference type="ARBA" id="ARBA00023004"/>
    </source>
</evidence>
<evidence type="ECO:0000256" key="5">
    <source>
        <dbReference type="PIRSR" id="PIRSR009283-1"/>
    </source>
</evidence>
<dbReference type="CDD" id="cd08342">
    <property type="entry name" value="HPPD_N_like"/>
    <property type="match status" value="1"/>
</dbReference>
<keyword evidence="3" id="KW-0677">Repeat</keyword>
<evidence type="ECO:0000313" key="8">
    <source>
        <dbReference type="Proteomes" id="UP000001937"/>
    </source>
</evidence>
<reference evidence="7 8" key="1">
    <citation type="journal article" date="2007" name="Genome Res.">
        <title>Genome characteristics of facultatively symbiotic Frankia sp. strains reflect host range and host plant biogeography.</title>
        <authorList>
            <person name="Normand P."/>
            <person name="Lapierre P."/>
            <person name="Tisa L.S."/>
            <person name="Gogarten J.P."/>
            <person name="Alloisio N."/>
            <person name="Bagnarol E."/>
            <person name="Bassi C.A."/>
            <person name="Berry A.M."/>
            <person name="Bickhart D.M."/>
            <person name="Choisne N."/>
            <person name="Couloux A."/>
            <person name="Cournoyer B."/>
            <person name="Cruveiller S."/>
            <person name="Daubin V."/>
            <person name="Demange N."/>
            <person name="Francino M.P."/>
            <person name="Goltsman E."/>
            <person name="Huang Y."/>
            <person name="Kopp O.R."/>
            <person name="Labarre L."/>
            <person name="Lapidus A."/>
            <person name="Lavire C."/>
            <person name="Marechal J."/>
            <person name="Martinez M."/>
            <person name="Mastronunzio J.E."/>
            <person name="Mullin B.C."/>
            <person name="Niemann J."/>
            <person name="Pujic P."/>
            <person name="Rawnsley T."/>
            <person name="Rouy Z."/>
            <person name="Schenowitz C."/>
            <person name="Sellstedt A."/>
            <person name="Tavares F."/>
            <person name="Tomkins J.P."/>
            <person name="Vallenet D."/>
            <person name="Valverde C."/>
            <person name="Wall L.G."/>
            <person name="Wang Y."/>
            <person name="Medigue C."/>
            <person name="Benson D.R."/>
        </authorList>
    </citation>
    <scope>NUCLEOTIDE SEQUENCE [LARGE SCALE GENOMIC DNA]</scope>
    <source>
        <strain evidence="8">DSM 45818 / CECT 9043 / CcI3</strain>
    </source>
</reference>
<dbReference type="PROSITE" id="PS51819">
    <property type="entry name" value="VOC"/>
    <property type="match status" value="2"/>
</dbReference>
<dbReference type="InterPro" id="IPR041735">
    <property type="entry name" value="4OHPhenylPyrv_dOase_C"/>
</dbReference>
<dbReference type="STRING" id="106370.Francci3_2454"/>
<dbReference type="AlphaFoldDB" id="Q2JA71"/>
<keyword evidence="2 5" id="KW-0479">Metal-binding</keyword>
<dbReference type="eggNOG" id="COG3185">
    <property type="taxonomic scope" value="Bacteria"/>
</dbReference>
<dbReference type="Pfam" id="PF00903">
    <property type="entry name" value="Glyoxalase"/>
    <property type="match status" value="1"/>
</dbReference>
<sequence length="355" mass="38284">MDIHSIDHIELFVEDAAQAAAELCDSFGFTVTGRGGPRTGLKGCESVLLRQCDITVVVTAATSSDHRAAEFVRRHGDGVAVIGFAVDQAQAAFAEAVNRGAVPVTPPETLGTPGGRVTFASVAGFGDVEHRFTSREAVEGPFSPGLIEETVPDRSNEGLLRAIDHVAVCLPAGELHPTVRAYRDVFGFTRTFEERIVVGSQAMDSQVVRSPSGKVTFTIIEPDTTRAPGQIDEFVRSHGGAGIQHIAFRTDDITAAVRDSAKRGVRFLTTPASYYEALPARLGPVGVPVETLRELNILADRDHGGVMLQIFTASRHPRRTFFHELIDRRGAHTFGSNNIKALYEAVERQRAAESA</sequence>
<dbReference type="GO" id="GO:0046872">
    <property type="term" value="F:metal ion binding"/>
    <property type="evidence" value="ECO:0007669"/>
    <property type="project" value="UniProtKB-KW"/>
</dbReference>
<dbReference type="CDD" id="cd07250">
    <property type="entry name" value="HPPD_C_like"/>
    <property type="match status" value="1"/>
</dbReference>